<keyword evidence="2" id="KW-1185">Reference proteome</keyword>
<sequence length="37" mass="4168">MRGVWMWAPTEKCLPMGIVMDDPDRPPVGLAWVRGQA</sequence>
<dbReference type="AlphaFoldDB" id="A0A822Y9G0"/>
<evidence type="ECO:0000313" key="2">
    <source>
        <dbReference type="Proteomes" id="UP000607653"/>
    </source>
</evidence>
<organism evidence="1 2">
    <name type="scientific">Nelumbo nucifera</name>
    <name type="common">Sacred lotus</name>
    <dbReference type="NCBI Taxonomy" id="4432"/>
    <lineage>
        <taxon>Eukaryota</taxon>
        <taxon>Viridiplantae</taxon>
        <taxon>Streptophyta</taxon>
        <taxon>Embryophyta</taxon>
        <taxon>Tracheophyta</taxon>
        <taxon>Spermatophyta</taxon>
        <taxon>Magnoliopsida</taxon>
        <taxon>Proteales</taxon>
        <taxon>Nelumbonaceae</taxon>
        <taxon>Nelumbo</taxon>
    </lineage>
</organism>
<proteinExistence type="predicted"/>
<name>A0A822Y9G0_NELNU</name>
<dbReference type="Proteomes" id="UP000607653">
    <property type="component" value="Unassembled WGS sequence"/>
</dbReference>
<reference evidence="1 2" key="1">
    <citation type="journal article" date="2020" name="Mol. Biol. Evol.">
        <title>Distinct Expression and Methylation Patterns for Genes with Different Fates following a Single Whole-Genome Duplication in Flowering Plants.</title>
        <authorList>
            <person name="Shi T."/>
            <person name="Rahmani R.S."/>
            <person name="Gugger P.F."/>
            <person name="Wang M."/>
            <person name="Li H."/>
            <person name="Zhang Y."/>
            <person name="Li Z."/>
            <person name="Wang Q."/>
            <person name="Van de Peer Y."/>
            <person name="Marchal K."/>
            <person name="Chen J."/>
        </authorList>
    </citation>
    <scope>NUCLEOTIDE SEQUENCE [LARGE SCALE GENOMIC DNA]</scope>
    <source>
        <tissue evidence="1">Leaf</tissue>
    </source>
</reference>
<comment type="caution">
    <text evidence="1">The sequence shown here is derived from an EMBL/GenBank/DDBJ whole genome shotgun (WGS) entry which is preliminary data.</text>
</comment>
<protein>
    <submittedName>
        <fullName evidence="1">Uncharacterized protein</fullName>
    </submittedName>
</protein>
<gene>
    <name evidence="1" type="ORF">HUJ06_029123</name>
</gene>
<evidence type="ECO:0000313" key="1">
    <source>
        <dbReference type="EMBL" id="DAD27655.1"/>
    </source>
</evidence>
<accession>A0A822Y9G0</accession>
<dbReference type="EMBL" id="DUZY01000002">
    <property type="protein sequence ID" value="DAD27655.1"/>
    <property type="molecule type" value="Genomic_DNA"/>
</dbReference>